<sequence length="225" mass="24981">MEIHATLREEVQPTASNMQLLTYSAEMEKLADDFLRKCDITSGPAGLSGIGYVGPFTKPHKFSYSDELMKINSDTYNYKENKCTAGCLDYKQMVWATSTQVGCAANKCPDRSNGSKFTYVMICIYTPGKESVQERPYEDGSSCSRCPDNYGCDRNQCFKNATVSSSLSTAPAKTFSTTRTLTTMESDHIGTRPTRSMSLKTTSVSLAPSKLEVLLFFAFFVFCFL</sequence>
<feature type="domain" description="SCP" evidence="1">
    <location>
        <begin position="2"/>
        <end position="133"/>
    </location>
</feature>
<dbReference type="AlphaFoldDB" id="A0A5K3EME8"/>
<protein>
    <submittedName>
        <fullName evidence="2">SCP domain-containing protein</fullName>
    </submittedName>
</protein>
<reference evidence="2" key="1">
    <citation type="submission" date="2019-11" db="UniProtKB">
        <authorList>
            <consortium name="WormBaseParasite"/>
        </authorList>
    </citation>
    <scope>IDENTIFICATION</scope>
</reference>
<organism evidence="2">
    <name type="scientific">Mesocestoides corti</name>
    <name type="common">Flatworm</name>
    <dbReference type="NCBI Taxonomy" id="53468"/>
    <lineage>
        <taxon>Eukaryota</taxon>
        <taxon>Metazoa</taxon>
        <taxon>Spiralia</taxon>
        <taxon>Lophotrochozoa</taxon>
        <taxon>Platyhelminthes</taxon>
        <taxon>Cestoda</taxon>
        <taxon>Eucestoda</taxon>
        <taxon>Cyclophyllidea</taxon>
        <taxon>Mesocestoididae</taxon>
        <taxon>Mesocestoides</taxon>
    </lineage>
</organism>
<dbReference type="InterPro" id="IPR014044">
    <property type="entry name" value="CAP_dom"/>
</dbReference>
<dbReference type="Gene3D" id="3.40.33.10">
    <property type="entry name" value="CAP"/>
    <property type="match status" value="1"/>
</dbReference>
<accession>A0A5K3EME8</accession>
<dbReference type="InterPro" id="IPR001283">
    <property type="entry name" value="CRISP-related"/>
</dbReference>
<evidence type="ECO:0000259" key="1">
    <source>
        <dbReference type="SMART" id="SM00198"/>
    </source>
</evidence>
<dbReference type="InterPro" id="IPR035940">
    <property type="entry name" value="CAP_sf"/>
</dbReference>
<dbReference type="SMART" id="SM00198">
    <property type="entry name" value="SCP"/>
    <property type="match status" value="1"/>
</dbReference>
<name>A0A5K3EME8_MESCO</name>
<proteinExistence type="predicted"/>
<dbReference type="Pfam" id="PF00188">
    <property type="entry name" value="CAP"/>
    <property type="match status" value="1"/>
</dbReference>
<dbReference type="PANTHER" id="PTHR10334">
    <property type="entry name" value="CYSTEINE-RICH SECRETORY PROTEIN-RELATED"/>
    <property type="match status" value="1"/>
</dbReference>
<evidence type="ECO:0000313" key="2">
    <source>
        <dbReference type="WBParaSite" id="MCU_001592-RA"/>
    </source>
</evidence>
<dbReference type="WBParaSite" id="MCU_001592-RA">
    <property type="protein sequence ID" value="MCU_001592-RA"/>
    <property type="gene ID" value="MCU_001592"/>
</dbReference>
<dbReference type="SUPFAM" id="SSF55797">
    <property type="entry name" value="PR-1-like"/>
    <property type="match status" value="1"/>
</dbReference>